<dbReference type="SMART" id="SM01323">
    <property type="entry name" value="YajC"/>
    <property type="match status" value="1"/>
</dbReference>
<protein>
    <recommendedName>
        <fullName evidence="3">Sec translocon accessory complex subunit YajC</fullName>
    </recommendedName>
</protein>
<dbReference type="NCBIfam" id="TIGR00739">
    <property type="entry name" value="yajC"/>
    <property type="match status" value="1"/>
</dbReference>
<comment type="similarity">
    <text evidence="2">Belongs to the YajC family.</text>
</comment>
<evidence type="ECO:0000256" key="2">
    <source>
        <dbReference type="ARBA" id="ARBA00006742"/>
    </source>
</evidence>
<evidence type="ECO:0000256" key="1">
    <source>
        <dbReference type="ARBA" id="ARBA00004162"/>
    </source>
</evidence>
<feature type="transmembrane region" description="Helical" evidence="11">
    <location>
        <begin position="22"/>
        <end position="40"/>
    </location>
</feature>
<keyword evidence="8 11" id="KW-1133">Transmembrane helix</keyword>
<comment type="subcellular location">
    <subcellularLocation>
        <location evidence="1">Cell membrane</location>
        <topology evidence="1">Single-pass membrane protein</topology>
    </subcellularLocation>
</comment>
<evidence type="ECO:0000256" key="9">
    <source>
        <dbReference type="ARBA" id="ARBA00023010"/>
    </source>
</evidence>
<proteinExistence type="inferred from homology"/>
<evidence type="ECO:0000256" key="7">
    <source>
        <dbReference type="ARBA" id="ARBA00022927"/>
    </source>
</evidence>
<dbReference type="Proteomes" id="UP000286862">
    <property type="component" value="Unassembled WGS sequence"/>
</dbReference>
<evidence type="ECO:0000256" key="10">
    <source>
        <dbReference type="ARBA" id="ARBA00023136"/>
    </source>
</evidence>
<evidence type="ECO:0000256" key="5">
    <source>
        <dbReference type="ARBA" id="ARBA00022475"/>
    </source>
</evidence>
<keyword evidence="10 11" id="KW-0472">Membrane</keyword>
<accession>A0A444J291</accession>
<name>A0A444J291_9BACT</name>
<dbReference type="PANTHER" id="PTHR33909:SF1">
    <property type="entry name" value="SEC TRANSLOCON ACCESSORY COMPLEX SUBUNIT YAJC"/>
    <property type="match status" value="1"/>
</dbReference>
<keyword evidence="7" id="KW-0653">Protein transport</keyword>
<evidence type="ECO:0000313" key="13">
    <source>
        <dbReference type="Proteomes" id="UP000286862"/>
    </source>
</evidence>
<gene>
    <name evidence="12" type="ORF">VT99_11891</name>
</gene>
<dbReference type="PRINTS" id="PR01853">
    <property type="entry name" value="YAJCTRNLCASE"/>
</dbReference>
<dbReference type="EMBL" id="MTKQ01000189">
    <property type="protein sequence ID" value="RWX46990.1"/>
    <property type="molecule type" value="Genomic_DNA"/>
</dbReference>
<keyword evidence="9" id="KW-0811">Translocation</keyword>
<dbReference type="GO" id="GO:0015031">
    <property type="term" value="P:protein transport"/>
    <property type="evidence" value="ECO:0007669"/>
    <property type="project" value="UniProtKB-KW"/>
</dbReference>
<keyword evidence="5" id="KW-1003">Cell membrane</keyword>
<reference evidence="12 13" key="1">
    <citation type="submission" date="2017-01" db="EMBL/GenBank/DDBJ databases">
        <title>The cable genome- insights into the physiology and evolution of filamentous bacteria capable of sulfide oxidation via long distance electron transfer.</title>
        <authorList>
            <person name="Schreiber L."/>
            <person name="Bjerg J.T."/>
            <person name="Boggild A."/>
            <person name="Van De Vossenberg J."/>
            <person name="Meysman F."/>
            <person name="Nielsen L.P."/>
            <person name="Schramm A."/>
            <person name="Kjeldsen K.U."/>
        </authorList>
    </citation>
    <scope>NUCLEOTIDE SEQUENCE [LARGE SCALE GENOMIC DNA]</scope>
    <source>
        <strain evidence="12">A2</strain>
    </source>
</reference>
<evidence type="ECO:0000256" key="11">
    <source>
        <dbReference type="SAM" id="Phobius"/>
    </source>
</evidence>
<evidence type="ECO:0000256" key="8">
    <source>
        <dbReference type="ARBA" id="ARBA00022989"/>
    </source>
</evidence>
<dbReference type="PANTHER" id="PTHR33909">
    <property type="entry name" value="SEC TRANSLOCON ACCESSORY COMPLEX SUBUNIT YAJC"/>
    <property type="match status" value="1"/>
</dbReference>
<dbReference type="InterPro" id="IPR003849">
    <property type="entry name" value="Preprotein_translocase_YajC"/>
</dbReference>
<dbReference type="Pfam" id="PF02699">
    <property type="entry name" value="YajC"/>
    <property type="match status" value="1"/>
</dbReference>
<dbReference type="GO" id="GO:0005886">
    <property type="term" value="C:plasma membrane"/>
    <property type="evidence" value="ECO:0007669"/>
    <property type="project" value="UniProtKB-SubCell"/>
</dbReference>
<evidence type="ECO:0000256" key="3">
    <source>
        <dbReference type="ARBA" id="ARBA00014962"/>
    </source>
</evidence>
<sequence>TISMIGVAYAQGAAAAPAGGGITQFIPLILIFIVFYFLLIRPQQKKAKEQQDFLTNLKKGDKIMTGGGIHGQITGLTDSAVTLEIADNTRIKVHRGFVLAIPPVESKDVAAKKG</sequence>
<evidence type="ECO:0000313" key="12">
    <source>
        <dbReference type="EMBL" id="RWX46990.1"/>
    </source>
</evidence>
<organism evidence="12 13">
    <name type="scientific">Candidatus Electrothrix marina</name>
    <dbReference type="NCBI Taxonomy" id="1859130"/>
    <lineage>
        <taxon>Bacteria</taxon>
        <taxon>Pseudomonadati</taxon>
        <taxon>Thermodesulfobacteriota</taxon>
        <taxon>Desulfobulbia</taxon>
        <taxon>Desulfobulbales</taxon>
        <taxon>Desulfobulbaceae</taxon>
        <taxon>Candidatus Electrothrix</taxon>
    </lineage>
</organism>
<feature type="non-terminal residue" evidence="12">
    <location>
        <position position="1"/>
    </location>
</feature>
<evidence type="ECO:0000256" key="6">
    <source>
        <dbReference type="ARBA" id="ARBA00022692"/>
    </source>
</evidence>
<dbReference type="AlphaFoldDB" id="A0A444J291"/>
<comment type="caution">
    <text evidence="12">The sequence shown here is derived from an EMBL/GenBank/DDBJ whole genome shotgun (WGS) entry which is preliminary data.</text>
</comment>
<keyword evidence="4" id="KW-0813">Transport</keyword>
<evidence type="ECO:0000256" key="4">
    <source>
        <dbReference type="ARBA" id="ARBA00022448"/>
    </source>
</evidence>
<keyword evidence="6 11" id="KW-0812">Transmembrane</keyword>